<feature type="domain" description="Helicase ATP-binding" evidence="1">
    <location>
        <begin position="313"/>
        <end position="482"/>
    </location>
</feature>
<dbReference type="GO" id="GO:0016787">
    <property type="term" value="F:hydrolase activity"/>
    <property type="evidence" value="ECO:0007669"/>
    <property type="project" value="InterPro"/>
</dbReference>
<dbReference type="Gene3D" id="3.40.50.300">
    <property type="entry name" value="P-loop containing nucleotide triphosphate hydrolases"/>
    <property type="match status" value="1"/>
</dbReference>
<dbReference type="GO" id="GO:0004386">
    <property type="term" value="F:helicase activity"/>
    <property type="evidence" value="ECO:0007669"/>
    <property type="project" value="UniProtKB-KW"/>
</dbReference>
<organism evidence="2 3">
    <name type="scientific">Vagococcus carniphilus</name>
    <dbReference type="NCBI Taxonomy" id="218144"/>
    <lineage>
        <taxon>Bacteria</taxon>
        <taxon>Bacillati</taxon>
        <taxon>Bacillota</taxon>
        <taxon>Bacilli</taxon>
        <taxon>Lactobacillales</taxon>
        <taxon>Enterococcaceae</taxon>
        <taxon>Vagococcus</taxon>
    </lineage>
</organism>
<dbReference type="InterPro" id="IPR027417">
    <property type="entry name" value="P-loop_NTPase"/>
</dbReference>
<name>A0AAW8U6Z4_9ENTE</name>
<reference evidence="2" key="1">
    <citation type="submission" date="2023-03" db="EMBL/GenBank/DDBJ databases">
        <authorList>
            <person name="Shen W."/>
            <person name="Cai J."/>
        </authorList>
    </citation>
    <scope>NUCLEOTIDE SEQUENCE</scope>
    <source>
        <strain evidence="2">P96-3</strain>
    </source>
</reference>
<sequence>MKTKYFDYLPKQAENLQEYLELPHINIEENIKLCRGILVQSPNVVGMQTRIYAEFFVKQVAKRNRVQVENVTFNTLLNQMNKRDAIPAGMKEIITQIRKAGNKAAHGEIVTAKDAETSLVNVYLLFRTIIKSAKFDTKIRITHVQNDEMQQALYETFERKFIYVTSVENNDNAYPTYLGLEKIGEASVPDDLEADFRPNSEYLHFHAKKRISQYMTTSLLPYQVDWAQLAITNKKKFFSDRDVHAVLKRSGFEPEKHADGRPSEWFRIDVKVAKEAIQAVKEGKEHLGVLYSEDTVSQIKFRPEQEAAIKQTKEVFKTKNTMLWNAKMRFGKTLSALQVVKEEEFTKVLIMTHRPVVSDGWFEDFNKIITDNSYVYGSKDRGSSIQTLVNSDKPFVYFASIQDLRGSTWAGGKQGNKNNEFLKIDWDLIIIDEAHEGNETELANNVKNGLKRENIKILELSGTPFNLMDKYDEDNIFTWDYTMEQEAKVQWSIDHPNELNPYSGLPRVSMYTFDITDKFKYIDDTKAFNFKEFFRVEKSCLDKLVHEEDVIKFLDYITTEDNKTNFPFAKEEFRNNLRHTLWLLPGIKEANALELVLKEHPIFKEYRVGLFVKQD</sequence>
<dbReference type="GO" id="GO:0003677">
    <property type="term" value="F:DNA binding"/>
    <property type="evidence" value="ECO:0007669"/>
    <property type="project" value="InterPro"/>
</dbReference>
<comment type="caution">
    <text evidence="2">The sequence shown here is derived from an EMBL/GenBank/DDBJ whole genome shotgun (WGS) entry which is preliminary data.</text>
</comment>
<dbReference type="Proteomes" id="UP001268577">
    <property type="component" value="Unassembled WGS sequence"/>
</dbReference>
<evidence type="ECO:0000313" key="3">
    <source>
        <dbReference type="Proteomes" id="UP001268577"/>
    </source>
</evidence>
<keyword evidence="2" id="KW-0347">Helicase</keyword>
<evidence type="ECO:0000313" key="2">
    <source>
        <dbReference type="EMBL" id="MDT2835258.1"/>
    </source>
</evidence>
<keyword evidence="2" id="KW-0378">Hydrolase</keyword>
<proteinExistence type="predicted"/>
<dbReference type="PROSITE" id="PS51192">
    <property type="entry name" value="HELICASE_ATP_BIND_1"/>
    <property type="match status" value="1"/>
</dbReference>
<gene>
    <name evidence="2" type="ORF">P7H70_14670</name>
</gene>
<dbReference type="InterPro" id="IPR006935">
    <property type="entry name" value="Helicase/UvrB_N"/>
</dbReference>
<dbReference type="Pfam" id="PF13643">
    <property type="entry name" value="DUF4145"/>
    <property type="match status" value="1"/>
</dbReference>
<dbReference type="AlphaFoldDB" id="A0AAW8U6Z4"/>
<keyword evidence="2" id="KW-0547">Nucleotide-binding</keyword>
<dbReference type="EMBL" id="JARQBZ010000050">
    <property type="protein sequence ID" value="MDT2835258.1"/>
    <property type="molecule type" value="Genomic_DNA"/>
</dbReference>
<dbReference type="GO" id="GO:0005524">
    <property type="term" value="F:ATP binding"/>
    <property type="evidence" value="ECO:0007669"/>
    <property type="project" value="InterPro"/>
</dbReference>
<keyword evidence="2" id="KW-0067">ATP-binding</keyword>
<dbReference type="SUPFAM" id="SSF52540">
    <property type="entry name" value="P-loop containing nucleoside triphosphate hydrolases"/>
    <property type="match status" value="1"/>
</dbReference>
<dbReference type="InterPro" id="IPR025285">
    <property type="entry name" value="DUF4145"/>
</dbReference>
<accession>A0AAW8U6Z4</accession>
<dbReference type="SMART" id="SM00487">
    <property type="entry name" value="DEXDc"/>
    <property type="match status" value="1"/>
</dbReference>
<protein>
    <submittedName>
        <fullName evidence="2">DEAD/DEAH box helicase family protein</fullName>
    </submittedName>
</protein>
<dbReference type="RefSeq" id="WP_311985756.1">
    <property type="nucleotide sequence ID" value="NZ_JARQBZ010000050.1"/>
</dbReference>
<dbReference type="InterPro" id="IPR014001">
    <property type="entry name" value="Helicase_ATP-bd"/>
</dbReference>
<dbReference type="Pfam" id="PF04851">
    <property type="entry name" value="ResIII"/>
    <property type="match status" value="1"/>
</dbReference>
<evidence type="ECO:0000259" key="1">
    <source>
        <dbReference type="PROSITE" id="PS51192"/>
    </source>
</evidence>